<reference evidence="7" key="1">
    <citation type="submission" date="2022-04" db="EMBL/GenBank/DDBJ databases">
        <title>Roseibium sp. CAU 1639 isolated from mud.</title>
        <authorList>
            <person name="Kim W."/>
        </authorList>
    </citation>
    <scope>NUCLEOTIDE SEQUENCE</scope>
    <source>
        <strain evidence="7">CAU 1639</strain>
    </source>
</reference>
<feature type="transmembrane region" description="Helical" evidence="6">
    <location>
        <begin position="73"/>
        <end position="93"/>
    </location>
</feature>
<keyword evidence="3 6" id="KW-0812">Transmembrane</keyword>
<dbReference type="EMBL" id="JALNMJ010000032">
    <property type="protein sequence ID" value="MCK7615805.1"/>
    <property type="molecule type" value="Genomic_DNA"/>
</dbReference>
<feature type="transmembrane region" description="Helical" evidence="6">
    <location>
        <begin position="45"/>
        <end position="67"/>
    </location>
</feature>
<dbReference type="PANTHER" id="PTHR30086">
    <property type="entry name" value="ARGININE EXPORTER PROTEIN ARGO"/>
    <property type="match status" value="1"/>
</dbReference>
<name>A0ABT0H3X0_9HYPH</name>
<dbReference type="PANTHER" id="PTHR30086:SF21">
    <property type="entry name" value="TRANSPORT PROTEIN"/>
    <property type="match status" value="1"/>
</dbReference>
<evidence type="ECO:0000256" key="6">
    <source>
        <dbReference type="SAM" id="Phobius"/>
    </source>
</evidence>
<feature type="transmembrane region" description="Helical" evidence="6">
    <location>
        <begin position="6"/>
        <end position="33"/>
    </location>
</feature>
<keyword evidence="2" id="KW-1003">Cell membrane</keyword>
<feature type="transmembrane region" description="Helical" evidence="6">
    <location>
        <begin position="192"/>
        <end position="210"/>
    </location>
</feature>
<evidence type="ECO:0000313" key="7">
    <source>
        <dbReference type="EMBL" id="MCK7615805.1"/>
    </source>
</evidence>
<keyword evidence="5 6" id="KW-0472">Membrane</keyword>
<sequence>MDQLSIYLPGILLAYSAFLLGIASPGPNILAILGTSMSAGRKSGVALAFGVATGSFTWSVLTVVGLSALLTTYAAALTVIKIAGGLYLLWLAWKSFKNAHSRHDLETRVLDGGQHTPIGYLIRGYVVQMTNPKAALAWIAIISLGLQQDAPFWVGAVIVCGTTILSITIHVLYAVAFSTPVMVRIYGRARRFIQMLLGGFFAFAGVKLMLSRS</sequence>
<feature type="transmembrane region" description="Helical" evidence="6">
    <location>
        <begin position="152"/>
        <end position="172"/>
    </location>
</feature>
<dbReference type="RefSeq" id="WP_248159630.1">
    <property type="nucleotide sequence ID" value="NZ_JALNMJ010000032.1"/>
</dbReference>
<comment type="caution">
    <text evidence="7">The sequence shown here is derived from an EMBL/GenBank/DDBJ whole genome shotgun (WGS) entry which is preliminary data.</text>
</comment>
<evidence type="ECO:0000313" key="8">
    <source>
        <dbReference type="Proteomes" id="UP001431221"/>
    </source>
</evidence>
<evidence type="ECO:0000256" key="2">
    <source>
        <dbReference type="ARBA" id="ARBA00022475"/>
    </source>
</evidence>
<organism evidence="7 8">
    <name type="scientific">Roseibium sediminicola</name>
    <dbReference type="NCBI Taxonomy" id="2933272"/>
    <lineage>
        <taxon>Bacteria</taxon>
        <taxon>Pseudomonadati</taxon>
        <taxon>Pseudomonadota</taxon>
        <taxon>Alphaproteobacteria</taxon>
        <taxon>Hyphomicrobiales</taxon>
        <taxon>Stappiaceae</taxon>
        <taxon>Roseibium</taxon>
    </lineage>
</organism>
<keyword evidence="4 6" id="KW-1133">Transmembrane helix</keyword>
<evidence type="ECO:0000256" key="4">
    <source>
        <dbReference type="ARBA" id="ARBA00022989"/>
    </source>
</evidence>
<comment type="subcellular location">
    <subcellularLocation>
        <location evidence="1">Cell membrane</location>
        <topology evidence="1">Multi-pass membrane protein</topology>
    </subcellularLocation>
</comment>
<evidence type="ECO:0000256" key="3">
    <source>
        <dbReference type="ARBA" id="ARBA00022692"/>
    </source>
</evidence>
<evidence type="ECO:0000256" key="1">
    <source>
        <dbReference type="ARBA" id="ARBA00004651"/>
    </source>
</evidence>
<proteinExistence type="predicted"/>
<dbReference type="Pfam" id="PF01810">
    <property type="entry name" value="LysE"/>
    <property type="match status" value="1"/>
</dbReference>
<evidence type="ECO:0000256" key="5">
    <source>
        <dbReference type="ARBA" id="ARBA00023136"/>
    </source>
</evidence>
<dbReference type="Proteomes" id="UP001431221">
    <property type="component" value="Unassembled WGS sequence"/>
</dbReference>
<keyword evidence="8" id="KW-1185">Reference proteome</keyword>
<dbReference type="InterPro" id="IPR001123">
    <property type="entry name" value="LeuE-type"/>
</dbReference>
<gene>
    <name evidence="7" type="ORF">M0H32_26920</name>
</gene>
<accession>A0ABT0H3X0</accession>
<protein>
    <submittedName>
        <fullName evidence="7">LysE family translocator</fullName>
    </submittedName>
</protein>